<name>A0A031FRP2_9MICO</name>
<dbReference type="AlphaFoldDB" id="A0A031FRP2"/>
<protein>
    <submittedName>
        <fullName evidence="3">Phage-related integrase</fullName>
    </submittedName>
</protein>
<dbReference type="PANTHER" id="PTHR30349">
    <property type="entry name" value="PHAGE INTEGRASE-RELATED"/>
    <property type="match status" value="1"/>
</dbReference>
<sequence>MVYTLAYCGPRWGEAVALRVRHLNMLRRRIRIVDNAVLVKGQYVVGTTKSGHARDTAIPAFMLPHLAKQCEGRGPDDLVFGDGVSHVLYPHRTSGWFVRAVRAAQDADPTFPKITEHDLRHTAASLAIQSGANVKVVQQMLGHASASVTLDVYGHLFDIDLDVIATRMDEARANALHAIAR</sequence>
<dbReference type="Proteomes" id="UP000024001">
    <property type="component" value="Unassembled WGS sequence"/>
</dbReference>
<dbReference type="OrthoDB" id="1822491at2"/>
<dbReference type="GO" id="GO:0003677">
    <property type="term" value="F:DNA binding"/>
    <property type="evidence" value="ECO:0007669"/>
    <property type="project" value="InterPro"/>
</dbReference>
<dbReference type="InterPro" id="IPR050090">
    <property type="entry name" value="Tyrosine_recombinase_XerCD"/>
</dbReference>
<keyword evidence="4" id="KW-1185">Reference proteome</keyword>
<keyword evidence="1" id="KW-0233">DNA recombination</keyword>
<evidence type="ECO:0000256" key="1">
    <source>
        <dbReference type="ARBA" id="ARBA00023172"/>
    </source>
</evidence>
<dbReference type="SUPFAM" id="SSF56349">
    <property type="entry name" value="DNA breaking-rejoining enzymes"/>
    <property type="match status" value="1"/>
</dbReference>
<reference evidence="3 4" key="1">
    <citation type="submission" date="2014-03" db="EMBL/GenBank/DDBJ databases">
        <title>Draft Genome Sequences of 13 Willow Endophytes.</title>
        <authorList>
            <person name="Gan H.Y."/>
            <person name="Gan H.M."/>
            <person name="Savka M.A."/>
            <person name="Hudson A.O."/>
        </authorList>
    </citation>
    <scope>NUCLEOTIDE SEQUENCE [LARGE SCALE GENOMIC DNA]</scope>
    <source>
        <strain evidence="3 4">RIT293</strain>
    </source>
</reference>
<dbReference type="Gene3D" id="1.10.443.10">
    <property type="entry name" value="Intergrase catalytic core"/>
    <property type="match status" value="1"/>
</dbReference>
<evidence type="ECO:0000259" key="2">
    <source>
        <dbReference type="PROSITE" id="PS51898"/>
    </source>
</evidence>
<evidence type="ECO:0000313" key="3">
    <source>
        <dbReference type="EMBL" id="EZP26861.1"/>
    </source>
</evidence>
<proteinExistence type="predicted"/>
<dbReference type="PANTHER" id="PTHR30349:SF64">
    <property type="entry name" value="PROPHAGE INTEGRASE INTD-RELATED"/>
    <property type="match status" value="1"/>
</dbReference>
<feature type="domain" description="Tyr recombinase" evidence="2">
    <location>
        <begin position="1"/>
        <end position="166"/>
    </location>
</feature>
<comment type="caution">
    <text evidence="3">The sequence shown here is derived from an EMBL/GenBank/DDBJ whole genome shotgun (WGS) entry which is preliminary data.</text>
</comment>
<accession>A0A031FRP2</accession>
<dbReference type="InterPro" id="IPR011010">
    <property type="entry name" value="DNA_brk_join_enz"/>
</dbReference>
<evidence type="ECO:0000313" key="4">
    <source>
        <dbReference type="Proteomes" id="UP000024001"/>
    </source>
</evidence>
<dbReference type="GO" id="GO:0015074">
    <property type="term" value="P:DNA integration"/>
    <property type="evidence" value="ECO:0007669"/>
    <property type="project" value="InterPro"/>
</dbReference>
<gene>
    <name evidence="3" type="ORF">BW34_02063</name>
</gene>
<dbReference type="InterPro" id="IPR002104">
    <property type="entry name" value="Integrase_catalytic"/>
</dbReference>
<dbReference type="EMBL" id="JFYO01000006">
    <property type="protein sequence ID" value="EZP26861.1"/>
    <property type="molecule type" value="Genomic_DNA"/>
</dbReference>
<organism evidence="3 4">
    <name type="scientific">Microbacterium oleivorans</name>
    <dbReference type="NCBI Taxonomy" id="273677"/>
    <lineage>
        <taxon>Bacteria</taxon>
        <taxon>Bacillati</taxon>
        <taxon>Actinomycetota</taxon>
        <taxon>Actinomycetes</taxon>
        <taxon>Micrococcales</taxon>
        <taxon>Microbacteriaceae</taxon>
        <taxon>Microbacterium</taxon>
    </lineage>
</organism>
<dbReference type="Pfam" id="PF00589">
    <property type="entry name" value="Phage_integrase"/>
    <property type="match status" value="1"/>
</dbReference>
<dbReference type="InterPro" id="IPR013762">
    <property type="entry name" value="Integrase-like_cat_sf"/>
</dbReference>
<dbReference type="eggNOG" id="COG0582">
    <property type="taxonomic scope" value="Bacteria"/>
</dbReference>
<dbReference type="GO" id="GO:0006310">
    <property type="term" value="P:DNA recombination"/>
    <property type="evidence" value="ECO:0007669"/>
    <property type="project" value="UniProtKB-KW"/>
</dbReference>
<dbReference type="PROSITE" id="PS51898">
    <property type="entry name" value="TYR_RECOMBINASE"/>
    <property type="match status" value="1"/>
</dbReference>
<dbReference type="CDD" id="cd01189">
    <property type="entry name" value="INT_ICEBs1_C_like"/>
    <property type="match status" value="1"/>
</dbReference>
<dbReference type="PATRIC" id="fig|273677.3.peg.2048"/>